<dbReference type="OrthoDB" id="5397245at2"/>
<dbReference type="Pfam" id="PF07589">
    <property type="entry name" value="PEP-CTERM"/>
    <property type="match status" value="1"/>
</dbReference>
<protein>
    <recommendedName>
        <fullName evidence="2">Ice-binding protein C-terminal domain-containing protein</fullName>
    </recommendedName>
</protein>
<gene>
    <name evidence="3" type="ordered locus">GM21_1185</name>
</gene>
<evidence type="ECO:0000313" key="3">
    <source>
        <dbReference type="EMBL" id="ACT17246.1"/>
    </source>
</evidence>
<feature type="signal peptide" evidence="1">
    <location>
        <begin position="1"/>
        <end position="19"/>
    </location>
</feature>
<name>C6E373_GEOSM</name>
<proteinExistence type="predicted"/>
<organism evidence="3">
    <name type="scientific">Geobacter sp. (strain M21)</name>
    <dbReference type="NCBI Taxonomy" id="443144"/>
    <lineage>
        <taxon>Bacteria</taxon>
        <taxon>Pseudomonadati</taxon>
        <taxon>Thermodesulfobacteriota</taxon>
        <taxon>Desulfuromonadia</taxon>
        <taxon>Geobacterales</taxon>
        <taxon>Geobacteraceae</taxon>
        <taxon>Geobacter</taxon>
    </lineage>
</organism>
<evidence type="ECO:0000259" key="2">
    <source>
        <dbReference type="Pfam" id="PF07589"/>
    </source>
</evidence>
<reference evidence="3" key="1">
    <citation type="submission" date="2009-07" db="EMBL/GenBank/DDBJ databases">
        <title>Complete sequence of Geobacter sp. M21.</title>
        <authorList>
            <consortium name="US DOE Joint Genome Institute"/>
            <person name="Lucas S."/>
            <person name="Copeland A."/>
            <person name="Lapidus A."/>
            <person name="Glavina del Rio T."/>
            <person name="Dalin E."/>
            <person name="Tice H."/>
            <person name="Bruce D."/>
            <person name="Goodwin L."/>
            <person name="Pitluck S."/>
            <person name="Saunders E."/>
            <person name="Brettin T."/>
            <person name="Detter J.C."/>
            <person name="Han C."/>
            <person name="Larimer F."/>
            <person name="Land M."/>
            <person name="Hauser L."/>
            <person name="Kyrpides N."/>
            <person name="Ovchinnikova G."/>
            <person name="Lovley D."/>
        </authorList>
    </citation>
    <scope>NUCLEOTIDE SEQUENCE [LARGE SCALE GENOMIC DNA]</scope>
    <source>
        <strain evidence="3">M21</strain>
    </source>
</reference>
<dbReference type="InterPro" id="IPR013424">
    <property type="entry name" value="Ice-binding_C"/>
</dbReference>
<sequence length="191" mass="20566">MLRKILAALAFTSFLTVSAIPCQATVAIDPALGWSGEFAWFGGIGPIGFITTPNEDEWWSSDWSITTSSDCVMPLVTAFDQYAVGDEFAFYFDNVLTGWTSTHHDGSGYFHGVYDDLALTAGTHSFTFFVTATAPDLFEGSAMADFSAVEPAAVPEPSSLLLLGAGLGTLGLYRRRHRSRAVVSRAYGGRN</sequence>
<feature type="domain" description="Ice-binding protein C-terminal" evidence="2">
    <location>
        <begin position="153"/>
        <end position="176"/>
    </location>
</feature>
<evidence type="ECO:0000256" key="1">
    <source>
        <dbReference type="SAM" id="SignalP"/>
    </source>
</evidence>
<keyword evidence="1" id="KW-0732">Signal</keyword>
<dbReference type="STRING" id="443144.GM21_1185"/>
<dbReference type="EMBL" id="CP001661">
    <property type="protein sequence ID" value="ACT17246.1"/>
    <property type="molecule type" value="Genomic_DNA"/>
</dbReference>
<dbReference type="KEGG" id="gem:GM21_1185"/>
<feature type="chain" id="PRO_5002964481" description="Ice-binding protein C-terminal domain-containing protein" evidence="1">
    <location>
        <begin position="20"/>
        <end position="191"/>
    </location>
</feature>
<accession>C6E373</accession>
<dbReference type="AlphaFoldDB" id="C6E373"/>
<dbReference type="HOGENOM" id="CLU_1501439_0_0_7"/>
<dbReference type="NCBIfam" id="TIGR02595">
    <property type="entry name" value="PEP_CTERM"/>
    <property type="match status" value="1"/>
</dbReference>